<dbReference type="InterPro" id="IPR022016">
    <property type="entry name" value="DUF3597"/>
</dbReference>
<evidence type="ECO:0000259" key="1">
    <source>
        <dbReference type="Pfam" id="PF12200"/>
    </source>
</evidence>
<organism evidence="2 3">
    <name type="scientific">Asticcacaulis biprosthecium C19</name>
    <dbReference type="NCBI Taxonomy" id="715226"/>
    <lineage>
        <taxon>Bacteria</taxon>
        <taxon>Pseudomonadati</taxon>
        <taxon>Pseudomonadota</taxon>
        <taxon>Alphaproteobacteria</taxon>
        <taxon>Caulobacterales</taxon>
        <taxon>Caulobacteraceae</taxon>
        <taxon>Asticcacaulis</taxon>
    </lineage>
</organism>
<dbReference type="SUPFAM" id="SSF158634">
    <property type="entry name" value="RPA2825-like"/>
    <property type="match status" value="1"/>
</dbReference>
<proteinExistence type="predicted"/>
<protein>
    <recommendedName>
        <fullName evidence="1">DUF3597 domain-containing protein</fullName>
    </recommendedName>
</protein>
<reference evidence="3" key="1">
    <citation type="submission" date="2011-03" db="EMBL/GenBank/DDBJ databases">
        <title>Draft genome sequence of Brevundimonas diminuta.</title>
        <authorList>
            <person name="Brown P.J.B."/>
            <person name="Buechlein A."/>
            <person name="Hemmerich C."/>
            <person name="Brun Y.V."/>
        </authorList>
    </citation>
    <scope>NUCLEOTIDE SEQUENCE [LARGE SCALE GENOMIC DNA]</scope>
    <source>
        <strain evidence="3">C19</strain>
    </source>
</reference>
<evidence type="ECO:0000313" key="2">
    <source>
        <dbReference type="EMBL" id="EGF92121.1"/>
    </source>
</evidence>
<dbReference type="OrthoDB" id="9812045at2"/>
<sequence length="138" mass="14957">MAVFYDTVFEAIEDFIFSRRYQAPTVEQETPPPIIAPMALAPATTMSTPLGSPPLVPLLGQVDIEAILAREAEGKDLDWQGSVADLLKLCGVNPTVENRRSLAEELDVADNGDDEALYAAVMRELEDRGGLVPAELKS</sequence>
<dbReference type="RefSeq" id="WP_006271291.1">
    <property type="nucleotide sequence ID" value="NZ_GL883077.1"/>
</dbReference>
<dbReference type="Pfam" id="PF12200">
    <property type="entry name" value="DUF3597"/>
    <property type="match status" value="1"/>
</dbReference>
<evidence type="ECO:0000313" key="3">
    <source>
        <dbReference type="Proteomes" id="UP000006512"/>
    </source>
</evidence>
<dbReference type="EMBL" id="GL883077">
    <property type="protein sequence ID" value="EGF92121.1"/>
    <property type="molecule type" value="Genomic_DNA"/>
</dbReference>
<dbReference type="HOGENOM" id="CLU_1851042_0_0_5"/>
<accession>F4QKG9</accession>
<name>F4QKG9_9CAUL</name>
<gene>
    <name evidence="2" type="ORF">ABI_05540</name>
</gene>
<dbReference type="Proteomes" id="UP000006512">
    <property type="component" value="Unassembled WGS sequence"/>
</dbReference>
<keyword evidence="3" id="KW-1185">Reference proteome</keyword>
<dbReference type="STRING" id="715226.ABI_05540"/>
<dbReference type="AlphaFoldDB" id="F4QKG9"/>
<feature type="domain" description="DUF3597" evidence="1">
    <location>
        <begin position="8"/>
        <end position="133"/>
    </location>
</feature>